<dbReference type="InterPro" id="IPR010839">
    <property type="entry name" value="AtuA_N"/>
</dbReference>
<feature type="domain" description="Acyclic terpene utilisation N-terminal" evidence="2">
    <location>
        <begin position="8"/>
        <end position="471"/>
    </location>
</feature>
<dbReference type="Proteomes" id="UP001310594">
    <property type="component" value="Unassembled WGS sequence"/>
</dbReference>
<proteinExistence type="predicted"/>
<accession>A0AAN7VU83</accession>
<dbReference type="PANTHER" id="PTHR47585:SF2">
    <property type="entry name" value="DUF1446 DOMAIN PROTEIN (AFU_ORTHOLOGUE AFUA_6G11420)"/>
    <property type="match status" value="1"/>
</dbReference>
<gene>
    <name evidence="3" type="ORF">LTR97_003509</name>
</gene>
<dbReference type="AlphaFoldDB" id="A0AAN7VU83"/>
<reference evidence="3" key="1">
    <citation type="submission" date="2023-08" db="EMBL/GenBank/DDBJ databases">
        <title>Black Yeasts Isolated from many extreme environments.</title>
        <authorList>
            <person name="Coleine C."/>
            <person name="Stajich J.E."/>
            <person name="Selbmann L."/>
        </authorList>
    </citation>
    <scope>NUCLEOTIDE SEQUENCE</scope>
    <source>
        <strain evidence="3">CCFEE 5810</strain>
    </source>
</reference>
<dbReference type="Pfam" id="PF07287">
    <property type="entry name" value="AtuA"/>
    <property type="match status" value="1"/>
</dbReference>
<feature type="region of interest" description="Disordered" evidence="1">
    <location>
        <begin position="474"/>
        <end position="508"/>
    </location>
</feature>
<organism evidence="3 4">
    <name type="scientific">Elasticomyces elasticus</name>
    <dbReference type="NCBI Taxonomy" id="574655"/>
    <lineage>
        <taxon>Eukaryota</taxon>
        <taxon>Fungi</taxon>
        <taxon>Dikarya</taxon>
        <taxon>Ascomycota</taxon>
        <taxon>Pezizomycotina</taxon>
        <taxon>Dothideomycetes</taxon>
        <taxon>Dothideomycetidae</taxon>
        <taxon>Mycosphaerellales</taxon>
        <taxon>Teratosphaeriaceae</taxon>
        <taxon>Elasticomyces</taxon>
    </lineage>
</organism>
<sequence>MAPSTRPIRIGGVSGAATDRRHAMAMLAANYPNDPVDVLIGDWMSEANMTSRATLKIANGGDAYEPTFIEALEPALKDIARYGIKVAVNAGAADTALLHKVVTGMVKDKGLDLKVAWVSGDEVLPAVLKAQKEGKSRFENICTGEVLDGWQFKPVYAQAYLGGLGIAAAFAKGADIVVCGRVSDASPVIGAAYWWHGWKRNQLLELANTFVAGHLIECSNYVCGGNFTGFKSLEMKGWEDIGYPIAEIASNGQVIITKNRGSGGEVSTQTCSSQLLYEIQGPWYFNSDVTAILDGLYFEQLGTDRVAMRGVKADLPPATTKVGLTAVGGYQAEVHWFPCGLDIPDKVRMMEVQVRRMLRPFADKFTLLNFSTIGVAAENASNQNAATVDCRIVVQAQNAEDISPAKFLRPCIDPIMECYPGATPHLDLRLVKSMENISSHTCANHLGFPKSIQEYYVSLLPQADVEHKVHLWDGSSIDIPPPPQSKTFPSQQPSVPSAQISRPTDSGTTVKGPLGWIVHARSGDKGSNCNVGFCKILLSGGACDARHTLTTLPITF</sequence>
<protein>
    <recommendedName>
        <fullName evidence="2">Acyclic terpene utilisation N-terminal domain-containing protein</fullName>
    </recommendedName>
</protein>
<dbReference type="EMBL" id="JAVRQU010000005">
    <property type="protein sequence ID" value="KAK5702564.1"/>
    <property type="molecule type" value="Genomic_DNA"/>
</dbReference>
<dbReference type="PANTHER" id="PTHR47585">
    <property type="match status" value="1"/>
</dbReference>
<evidence type="ECO:0000256" key="1">
    <source>
        <dbReference type="SAM" id="MobiDB-lite"/>
    </source>
</evidence>
<name>A0AAN7VU83_9PEZI</name>
<comment type="caution">
    <text evidence="3">The sequence shown here is derived from an EMBL/GenBank/DDBJ whole genome shotgun (WGS) entry which is preliminary data.</text>
</comment>
<evidence type="ECO:0000259" key="2">
    <source>
        <dbReference type="Pfam" id="PF07287"/>
    </source>
</evidence>
<evidence type="ECO:0000313" key="3">
    <source>
        <dbReference type="EMBL" id="KAK5702564.1"/>
    </source>
</evidence>
<feature type="compositionally biased region" description="Polar residues" evidence="1">
    <location>
        <begin position="485"/>
        <end position="508"/>
    </location>
</feature>
<evidence type="ECO:0000313" key="4">
    <source>
        <dbReference type="Proteomes" id="UP001310594"/>
    </source>
</evidence>